<protein>
    <recommendedName>
        <fullName evidence="2">DUF5681 domain-containing protein</fullName>
    </recommendedName>
</protein>
<dbReference type="eggNOG" id="ENOG50332VX">
    <property type="taxonomic scope" value="Bacteria"/>
</dbReference>
<dbReference type="InterPro" id="IPR043736">
    <property type="entry name" value="DUF5681"/>
</dbReference>
<keyword evidence="4" id="KW-1185">Reference proteome</keyword>
<sequence length="131" mass="14211">MSGSDKDSYKVGYGKPPKSGQFQKGKSGNPRGRPKGARGLKTDLKAELGERVTITENGRTRKLTKQQLMVKQLTAKAVKGDMRAISKLAELAISLLGPEDEVPVSASRLSPEDDAILKQFMERQGGSPRND</sequence>
<evidence type="ECO:0000313" key="4">
    <source>
        <dbReference type="Proteomes" id="UP000001353"/>
    </source>
</evidence>
<feature type="region of interest" description="Disordered" evidence="1">
    <location>
        <begin position="1"/>
        <end position="44"/>
    </location>
</feature>
<name>F7ZG51_ROSLO</name>
<evidence type="ECO:0000259" key="2">
    <source>
        <dbReference type="Pfam" id="PF18932"/>
    </source>
</evidence>
<dbReference type="KEGG" id="rli:RLO149_c028220"/>
<dbReference type="Proteomes" id="UP000001353">
    <property type="component" value="Chromosome"/>
</dbReference>
<proteinExistence type="predicted"/>
<reference evidence="3 4" key="1">
    <citation type="journal article" date="2011" name="BMC Genomics">
        <title>Comparative genome analysis and genome-guided physiological analysis of Roseobacter litoralis.</title>
        <authorList>
            <person name="Kalhoefer D."/>
            <person name="Thole S."/>
            <person name="Voget S."/>
            <person name="Lehmann R."/>
            <person name="Liesegang H."/>
            <person name="Wollher A."/>
            <person name="Daniel R."/>
            <person name="Simon M."/>
            <person name="Brinkhoff T."/>
        </authorList>
    </citation>
    <scope>NUCLEOTIDE SEQUENCE [LARGE SCALE GENOMIC DNA]</scope>
    <source>
        <strain evidence="4">ATCC 49566 / DSM 6996 / JCM 21268 / NBRC 15278 / OCh 149</strain>
    </source>
</reference>
<accession>F7ZG51</accession>
<dbReference type="RefSeq" id="WP_013962697.1">
    <property type="nucleotide sequence ID" value="NC_015730.1"/>
</dbReference>
<dbReference type="AlphaFoldDB" id="F7ZG51"/>
<evidence type="ECO:0000313" key="3">
    <source>
        <dbReference type="EMBL" id="AEI94782.1"/>
    </source>
</evidence>
<evidence type="ECO:0000256" key="1">
    <source>
        <dbReference type="SAM" id="MobiDB-lite"/>
    </source>
</evidence>
<dbReference type="OrthoDB" id="2086138at2"/>
<feature type="domain" description="DUF5681" evidence="2">
    <location>
        <begin position="18"/>
        <end position="91"/>
    </location>
</feature>
<gene>
    <name evidence="3" type="ordered locus">RLO149_c028220</name>
</gene>
<dbReference type="HOGENOM" id="CLU_125932_1_0_5"/>
<dbReference type="Pfam" id="PF18932">
    <property type="entry name" value="DUF5681"/>
    <property type="match status" value="1"/>
</dbReference>
<dbReference type="STRING" id="391595.RLO149_c028220"/>
<dbReference type="EMBL" id="CP002623">
    <property type="protein sequence ID" value="AEI94782.1"/>
    <property type="molecule type" value="Genomic_DNA"/>
</dbReference>
<organism evidence="3 4">
    <name type="scientific">Roseobacter litoralis (strain ATCC 49566 / DSM 6996 / JCM 21268 / NBRC 15278 / OCh 149)</name>
    <dbReference type="NCBI Taxonomy" id="391595"/>
    <lineage>
        <taxon>Bacteria</taxon>
        <taxon>Pseudomonadati</taxon>
        <taxon>Pseudomonadota</taxon>
        <taxon>Alphaproteobacteria</taxon>
        <taxon>Rhodobacterales</taxon>
        <taxon>Roseobacteraceae</taxon>
        <taxon>Roseobacter</taxon>
    </lineage>
</organism>